<evidence type="ECO:0000256" key="4">
    <source>
        <dbReference type="ARBA" id="ARBA00007389"/>
    </source>
</evidence>
<comment type="caution">
    <text evidence="10">The sequence shown here is derived from an EMBL/GenBank/DDBJ whole genome shotgun (WGS) entry which is preliminary data.</text>
</comment>
<dbReference type="Gene3D" id="3.20.20.150">
    <property type="entry name" value="Divalent-metal-dependent TIM barrel enzymes"/>
    <property type="match status" value="1"/>
</dbReference>
<dbReference type="EC" id="4.2.1.8" evidence="5 9"/>
<dbReference type="NCBIfam" id="NF003027">
    <property type="entry name" value="PRK03906.1"/>
    <property type="match status" value="1"/>
</dbReference>
<dbReference type="PIRSF" id="PIRSF016049">
    <property type="entry name" value="Man_dehyd"/>
    <property type="match status" value="1"/>
</dbReference>
<evidence type="ECO:0000256" key="1">
    <source>
        <dbReference type="ARBA" id="ARBA00001794"/>
    </source>
</evidence>
<proteinExistence type="inferred from homology"/>
<dbReference type="GO" id="GO:0008927">
    <property type="term" value="F:mannonate dehydratase activity"/>
    <property type="evidence" value="ECO:0007669"/>
    <property type="project" value="UniProtKB-UniRule"/>
</dbReference>
<evidence type="ECO:0000256" key="9">
    <source>
        <dbReference type="HAMAP-Rule" id="MF_00106"/>
    </source>
</evidence>
<dbReference type="PANTHER" id="PTHR30387">
    <property type="entry name" value="MANNONATE DEHYDRATASE"/>
    <property type="match status" value="1"/>
</dbReference>
<comment type="pathway">
    <text evidence="3 9">Carbohydrate metabolism; pentose and glucuronate interconversion.</text>
</comment>
<dbReference type="Proteomes" id="UP001139344">
    <property type="component" value="Unassembled WGS sequence"/>
</dbReference>
<evidence type="ECO:0000256" key="6">
    <source>
        <dbReference type="ARBA" id="ARBA00023004"/>
    </source>
</evidence>
<dbReference type="EMBL" id="JAJSON010000025">
    <property type="protein sequence ID" value="MCG9972875.1"/>
    <property type="molecule type" value="Genomic_DNA"/>
</dbReference>
<comment type="cofactor">
    <cofactor evidence="9">
        <name>Fe(2+)</name>
        <dbReference type="ChEBI" id="CHEBI:29033"/>
    </cofactor>
    <cofactor evidence="9">
        <name>Mn(2+)</name>
        <dbReference type="ChEBI" id="CHEBI:29035"/>
    </cofactor>
</comment>
<dbReference type="PANTHER" id="PTHR30387:SF2">
    <property type="entry name" value="MANNONATE DEHYDRATASE"/>
    <property type="match status" value="1"/>
</dbReference>
<comment type="function">
    <text evidence="2 9">Catalyzes the dehydration of D-mannonate.</text>
</comment>
<dbReference type="SUPFAM" id="SSF51658">
    <property type="entry name" value="Xylose isomerase-like"/>
    <property type="match status" value="1"/>
</dbReference>
<evidence type="ECO:0000313" key="11">
    <source>
        <dbReference type="Proteomes" id="UP001139344"/>
    </source>
</evidence>
<reference evidence="10" key="1">
    <citation type="submission" date="2021-12" db="EMBL/GenBank/DDBJ databases">
        <title>Description of Gramella crocea sp. nov., a new bacterium isolated from activated sludge.</title>
        <authorList>
            <person name="Zhang X."/>
        </authorList>
    </citation>
    <scope>NUCLEOTIDE SEQUENCE</scope>
    <source>
        <strain evidence="10">YB25</strain>
    </source>
</reference>
<dbReference type="AlphaFoldDB" id="A0A9X1UYY9"/>
<evidence type="ECO:0000256" key="7">
    <source>
        <dbReference type="ARBA" id="ARBA00023211"/>
    </source>
</evidence>
<dbReference type="GO" id="GO:0042840">
    <property type="term" value="P:D-glucuronate catabolic process"/>
    <property type="evidence" value="ECO:0007669"/>
    <property type="project" value="TreeGrafter"/>
</dbReference>
<comment type="catalytic activity">
    <reaction evidence="1 9">
        <text>D-mannonate = 2-dehydro-3-deoxy-D-gluconate + H2O</text>
        <dbReference type="Rhea" id="RHEA:20097"/>
        <dbReference type="ChEBI" id="CHEBI:15377"/>
        <dbReference type="ChEBI" id="CHEBI:17767"/>
        <dbReference type="ChEBI" id="CHEBI:57990"/>
        <dbReference type="EC" id="4.2.1.8"/>
    </reaction>
</comment>
<dbReference type="GO" id="GO:0030145">
    <property type="term" value="F:manganese ion binding"/>
    <property type="evidence" value="ECO:0007669"/>
    <property type="project" value="TreeGrafter"/>
</dbReference>
<evidence type="ECO:0000256" key="2">
    <source>
        <dbReference type="ARBA" id="ARBA00002713"/>
    </source>
</evidence>
<keyword evidence="8 9" id="KW-0456">Lyase</keyword>
<dbReference type="NCBIfam" id="TIGR00695">
    <property type="entry name" value="uxuA"/>
    <property type="match status" value="1"/>
</dbReference>
<dbReference type="InterPro" id="IPR036237">
    <property type="entry name" value="Xyl_isomerase-like_sf"/>
</dbReference>
<dbReference type="HAMAP" id="MF_00106">
    <property type="entry name" value="UxuA"/>
    <property type="match status" value="1"/>
</dbReference>
<keyword evidence="6 9" id="KW-0408">Iron</keyword>
<gene>
    <name evidence="9 10" type="primary">uxuA</name>
    <name evidence="10" type="ORF">LU635_14585</name>
</gene>
<accession>A0A9X1UYY9</accession>
<keyword evidence="7 9" id="KW-0464">Manganese</keyword>
<comment type="similarity">
    <text evidence="4 9">Belongs to the mannonate dehydratase family.</text>
</comment>
<name>A0A9X1UYY9_9FLAO</name>
<evidence type="ECO:0000256" key="8">
    <source>
        <dbReference type="ARBA" id="ARBA00023239"/>
    </source>
</evidence>
<keyword evidence="11" id="KW-1185">Reference proteome</keyword>
<dbReference type="RefSeq" id="WP_240100226.1">
    <property type="nucleotide sequence ID" value="NZ_JAJSON010000025.1"/>
</dbReference>
<organism evidence="10 11">
    <name type="scientific">Christiangramia crocea</name>
    <dbReference type="NCBI Taxonomy" id="2904124"/>
    <lineage>
        <taxon>Bacteria</taxon>
        <taxon>Pseudomonadati</taxon>
        <taxon>Bacteroidota</taxon>
        <taxon>Flavobacteriia</taxon>
        <taxon>Flavobacteriales</taxon>
        <taxon>Flavobacteriaceae</taxon>
        <taxon>Christiangramia</taxon>
    </lineage>
</organism>
<protein>
    <recommendedName>
        <fullName evidence="5 9">Mannonate dehydratase</fullName>
        <ecNumber evidence="5 9">4.2.1.8</ecNumber>
    </recommendedName>
    <alternativeName>
        <fullName evidence="9">D-mannonate hydro-lyase</fullName>
    </alternativeName>
</protein>
<evidence type="ECO:0000256" key="5">
    <source>
        <dbReference type="ARBA" id="ARBA00012927"/>
    </source>
</evidence>
<sequence length="399" mass="45782">MKKIFEQSWRWYGPDDPVSLTAVKQAGANGIVTALHHIPVGDVWSVEEINDRIRLLEDSNEQYPFPLHWNVVESLPVHEHIKQGKPDRDELIENYKQSLKNLGKCGVTRICYNFMPVLDWLRTNVKYQLEDGSTALLHNLEDLIIFDIFILERKNAEEDYDKKMVKNAREKHSRMNEDELELLKQSLLMALPGDKEGFTLEKLSKGLQNYVGISADQLRDNLVYFLEQVIPVAEQAGVKMAIHPDDPPWPVLGLPRVVSKASDLEYIFSKVPQKANGITFCSGSLGASADNNLPEIIQTWYERIHFVHLRSVQRKESSLFYEANHLEGSAGMYKLVRTFYECQKEKKGRVLPMRPDHGHEMLDDQQKSYYPGYSAIGRLRGLAELRGLEYGIINTSEII</sequence>
<evidence type="ECO:0000256" key="3">
    <source>
        <dbReference type="ARBA" id="ARBA00004892"/>
    </source>
</evidence>
<dbReference type="GO" id="GO:0008198">
    <property type="term" value="F:ferrous iron binding"/>
    <property type="evidence" value="ECO:0007669"/>
    <property type="project" value="TreeGrafter"/>
</dbReference>
<evidence type="ECO:0000313" key="10">
    <source>
        <dbReference type="EMBL" id="MCG9972875.1"/>
    </source>
</evidence>
<dbReference type="InterPro" id="IPR004628">
    <property type="entry name" value="Man_deHydtase"/>
</dbReference>
<dbReference type="Pfam" id="PF03786">
    <property type="entry name" value="UxuA"/>
    <property type="match status" value="1"/>
</dbReference>